<protein>
    <recommendedName>
        <fullName evidence="13">Polyketide synthase</fullName>
    </recommendedName>
</protein>
<dbReference type="Pfam" id="PF08242">
    <property type="entry name" value="Methyltransf_12"/>
    <property type="match status" value="1"/>
</dbReference>
<dbReference type="InterPro" id="IPR013217">
    <property type="entry name" value="Methyltransf_12"/>
</dbReference>
<feature type="compositionally biased region" description="Polar residues" evidence="7">
    <location>
        <begin position="1766"/>
        <end position="1776"/>
    </location>
</feature>
<evidence type="ECO:0000256" key="4">
    <source>
        <dbReference type="ARBA" id="ARBA00022679"/>
    </source>
</evidence>
<feature type="active site" description="Proton acceptor; for dehydratase activity" evidence="6">
    <location>
        <position position="1323"/>
    </location>
</feature>
<dbReference type="Gene3D" id="3.40.50.150">
    <property type="entry name" value="Vaccinia Virus protein VP39"/>
    <property type="match status" value="1"/>
</dbReference>
<dbReference type="InterPro" id="IPR049900">
    <property type="entry name" value="PKS_mFAS_DH"/>
</dbReference>
<dbReference type="GO" id="GO:0008168">
    <property type="term" value="F:methyltransferase activity"/>
    <property type="evidence" value="ECO:0007669"/>
    <property type="project" value="UniProtKB-KW"/>
</dbReference>
<dbReference type="PROSITE" id="PS52019">
    <property type="entry name" value="PKS_MFAS_DH"/>
    <property type="match status" value="1"/>
</dbReference>
<feature type="compositionally biased region" description="Low complexity" evidence="7">
    <location>
        <begin position="1743"/>
        <end position="1765"/>
    </location>
</feature>
<evidence type="ECO:0000313" key="11">
    <source>
        <dbReference type="EMBL" id="OCL03381.1"/>
    </source>
</evidence>
<dbReference type="InterPro" id="IPR014043">
    <property type="entry name" value="Acyl_transferase_dom"/>
</dbReference>
<dbReference type="SUPFAM" id="SSF52151">
    <property type="entry name" value="FabD/lysophospholipase-like"/>
    <property type="match status" value="1"/>
</dbReference>
<dbReference type="EMBL" id="KV750747">
    <property type="protein sequence ID" value="OCL03381.1"/>
    <property type="molecule type" value="Genomic_DNA"/>
</dbReference>
<gene>
    <name evidence="11" type="ORF">AOQ84DRAFT_392308</name>
</gene>
<name>A0A8E2ERC3_9PEZI</name>
<dbReference type="InterPro" id="IPR042104">
    <property type="entry name" value="PKS_dehydratase_sf"/>
</dbReference>
<keyword evidence="12" id="KW-1185">Reference proteome</keyword>
<dbReference type="InterPro" id="IPR016035">
    <property type="entry name" value="Acyl_Trfase/lysoPLipase"/>
</dbReference>
<keyword evidence="5" id="KW-0511">Multifunctional enzyme</keyword>
<dbReference type="Pfam" id="PF18558">
    <property type="entry name" value="HTH_51"/>
    <property type="match status" value="1"/>
</dbReference>
<dbReference type="CDD" id="cd00833">
    <property type="entry name" value="PKS"/>
    <property type="match status" value="1"/>
</dbReference>
<dbReference type="GO" id="GO:0004315">
    <property type="term" value="F:3-oxoacyl-[acyl-carrier-protein] synthase activity"/>
    <property type="evidence" value="ECO:0007669"/>
    <property type="project" value="InterPro"/>
</dbReference>
<accession>A0A8E2ERC3</accession>
<evidence type="ECO:0000313" key="12">
    <source>
        <dbReference type="Proteomes" id="UP000250140"/>
    </source>
</evidence>
<dbReference type="InterPro" id="IPR029063">
    <property type="entry name" value="SAM-dependent_MTases_sf"/>
</dbReference>
<feature type="active site" description="Proton donor; for dehydratase activity" evidence="6">
    <location>
        <position position="1507"/>
    </location>
</feature>
<dbReference type="InterPro" id="IPR014031">
    <property type="entry name" value="Ketoacyl_synth_C"/>
</dbReference>
<keyword evidence="4" id="KW-0808">Transferase</keyword>
<feature type="domain" description="Ketosynthase family 3 (KS3)" evidence="9">
    <location>
        <begin position="383"/>
        <end position="798"/>
    </location>
</feature>
<dbReference type="Gene3D" id="3.30.70.3290">
    <property type="match status" value="1"/>
</dbReference>
<dbReference type="PROSITE" id="PS00606">
    <property type="entry name" value="KS3_1"/>
    <property type="match status" value="1"/>
</dbReference>
<feature type="domain" description="PKS/mFAS DH" evidence="10">
    <location>
        <begin position="1290"/>
        <end position="1601"/>
    </location>
</feature>
<dbReference type="InterPro" id="IPR020841">
    <property type="entry name" value="PKS_Beta-ketoAc_synthase_dom"/>
</dbReference>
<dbReference type="SUPFAM" id="SSF53474">
    <property type="entry name" value="alpha/beta-Hydrolases"/>
    <property type="match status" value="1"/>
</dbReference>
<dbReference type="OrthoDB" id="429813at2759"/>
<dbReference type="GO" id="GO:0031177">
    <property type="term" value="F:phosphopantetheine binding"/>
    <property type="evidence" value="ECO:0007669"/>
    <property type="project" value="InterPro"/>
</dbReference>
<feature type="region of interest" description="C-terminal hotdog fold" evidence="6">
    <location>
        <begin position="1447"/>
        <end position="1601"/>
    </location>
</feature>
<dbReference type="Pfam" id="PF21089">
    <property type="entry name" value="PKS_DH_N"/>
    <property type="match status" value="1"/>
</dbReference>
<dbReference type="PANTHER" id="PTHR43775:SF21">
    <property type="entry name" value="NON-REDUCING POLYKETIDE SYNTHASE AUSA-RELATED"/>
    <property type="match status" value="1"/>
</dbReference>
<sequence length="2631" mass="286842">MAAVPSLIAFGSLASWPAPDQVQQLRNALRQQTSLRPIVEAIHDLASLWEALAASEPSLDVVDGKLAADQLAQWIAGVNGVQIVNEKRNVLTMPMTVVAQMVQYFSYLQQPGGVIGHRSILESVAAGGGIQGFCAGLLSALAVASGVSVEEVGRSAATSLRLAFCIGAYIDRDQSLEGSSKTSTLAVRWKPPTTLQDIQSVLLNYPDTYIAVVRDVRDVTITTPTSAVTTLRQHLSSTGISVLDIGLSGRYHASVHKDVPAKILDVCHERFSPRFGNQHLVRSNTNGQIIPSDNAVLVALQCILVDHADWYSTISTAASILTQVPGNPFILSIGTDAVPQSVARSFPVIKVTAIGSKANDMFEAAITAFRPGPGSPVDGRYPENAIAIIGMACKFPGADSIDEFWSLLTEGRSMLGQMPEERFPINDLPRSNSGLRFWGNFVRDIDAFDHKFFKRSAREAASMDPQQRLLLQVAYEALESSGYFADPSRPQDIGCYLGSCSTDYDNNVASHPATAYSTIGTLRAFLSGKLSHFFGWSGPSLTFDTACSSSAVAIHTACAALRTGECSQAMAGGVTLLTSPYLYENLSAAHFLSPSGATKPFDASADGYCRGEGVGLVVLKRLSDAIANNDVILGVIAGSAVNQNKNCVPITVPHSPSQSNLYQRVADQAGIAPNEVTFVEAHGTGTPVGDPIEMESIRHAFGGPKRTAPLFVSSVKGNIGHLEGASGIAALIKAVLQMEYRTACTQASFKSLNPKIPALEPDNMCIPTSNRALSGDLLTACVNNYGAAGSNAAMMLIEAPRKQKPHSQGLDLAVRPRRCKYPIQIAAASVTSLLAYCTSLDDFCRKSLLSRNGSQQLLPSLAFNLARQQNQELAHVLTLSASNIDELQSQLRLQTPTSNAIKQRPKDLPVVLCFGGQVNDYVALSKDLWQQSSLLRSHLDLCDEISRSVGHPGLYPGIFQTESVTDVVALHTMVFATQYACAQAWLDSGLKVDALIGHSLGQITALCVSGMLSLRDGLRLIAGRASLMREHWGPESGTMIAVEADQQSIEEITNMITTADARHQFEVACYNGPTSHVVVSDKASADELEVQIVKRSIRYKGLNVPYGFHSRFTDPLLPHLEHLASSLIFHEAKIPLETCTDKIGWSKPTPQLIAAHTRDPVFFGQAVQRLRDKLGTCTWLEAGSDSSVVGMVRRALGHSPDTPDNFLPMQLSKPNSPDLLVDATLNLWNRGHKLQFWNFHRSQTPDYDVLRLPSYKFDQPKHWLKLNTAAPADANPEASGSQGDAAIPTLPAVLIRFASTDSQGKHFDVDSRSDEYQTLVKGHVVLGSALCPSALYVELASRAVSIAEEIKPTYLLSVQDLQIESPLGLAADRNINIHLQSLGDAWVFKVTSGPGSLNGSKHATAVCHATGVVSLHAPNRTLQEEFLRYERLISHNKIGAVLDDKESESVQGAMVYKVFSKVVYYADCYRGVKSIAARDCQVVGKVVPPKHIPESIRDSTVHPHVLDSFVQVASLYANCIYDCSEDEVFWLDKVDRIQLGPDFKPHGDESFAEATWDVLAFASTGDGGVANDIFIYHAATGRLALLMLGARFRKACRASLTEILLRADEAPANVMAISKNTDTTRIAPQLSNTTHISNSPAVSPPHAKPSQLVKNNEAVIYDDICVLLEKIADLPRDEIRGNASFDDIGVDSLMMIEVMNEISTLFHTDLPLDDLEKLTDINSLTQYLHRRGCMGSAHADTNSSSYASSSASTSASSPSASLSSSGVTTPPATPSANRVAEKLSKLVVEHLEMEAELTLATNLADQGLDSLLCIELASDIKKNFSVEIDMEKLDHDSTFGDLLNMVLEDGDTSMITVAKFGALSTTPGDNQLGDALSTTARTENAAADVQAEHLVLRDSQECFEKIRLDFDRHAEQTHFKDFWNVVYPKQAELVVAYTVEAFRKLGCDLAELVSGQQLSLIHVLPKHGHLLERLHKILVDGSLIKHQSDHTYARTTKPIDPTPAATLFEQMLQHYPWHASESKLLNVTGSRLAECLTGQMDPLQLLFANKANRDILADVYDNAPMCQATTRLLADFLAQIFSASQSDGVFRILEVGAGTGGTARYLIDFLTRRGIKFEYTFTDISSALVTAAKKKFAGRDAMKFMTLDCDRVAPPELCNKFHAVIATNCIHATTNATASAANIAPLLRDDGAFCLVEFTRGLYWFDLVYGLLEGWWLFSDGRQHALADEWFWNKTLRAAGYKHVSWTDGSTSEAETLRLICAFKGEVEKDCYTPVPRTLPKRAGIPMETFVWKQIGSLQLQADIYYPKNSDHPAKKRPIALMVHGGGHLLYSRKDMPMKHVRVLLQRGVLPVSVDYRLCPEVNLFDGPVTDVCDALRWVRETLPSLQLGGPSVRVDPEKVLALGWSSGGQLAMSLGYTASPRGIKPPDAILAFYSPTDLEAEHWDQPIFPSAAEEEPTEIWGILDGVRDEPILEYTPMNNKKNTALSLTLKDDRARIILHMNWKAQSVPILIHGLPNRNKLPAGDETDWKALPKPSLEKVRAVSPYWQIIEGNYRTPTFMVHGNRDDWIPWQMSQRTIEALQARGIPAGLEIPDGCGHAFDLFTAEDRLGVGWAAVDSAYDFVCRQLSLAS</sequence>
<dbReference type="Pfam" id="PF00698">
    <property type="entry name" value="Acyl_transf_1"/>
    <property type="match status" value="1"/>
</dbReference>
<evidence type="ECO:0000256" key="2">
    <source>
        <dbReference type="ARBA" id="ARBA00022553"/>
    </source>
</evidence>
<evidence type="ECO:0000259" key="10">
    <source>
        <dbReference type="PROSITE" id="PS52019"/>
    </source>
</evidence>
<feature type="region of interest" description="N-terminal hotdog fold" evidence="6">
    <location>
        <begin position="1290"/>
        <end position="1420"/>
    </location>
</feature>
<evidence type="ECO:0000256" key="7">
    <source>
        <dbReference type="SAM" id="MobiDB-lite"/>
    </source>
</evidence>
<dbReference type="Pfam" id="PF02801">
    <property type="entry name" value="Ketoacyl-synt_C"/>
    <property type="match status" value="1"/>
</dbReference>
<dbReference type="GO" id="GO:0044550">
    <property type="term" value="P:secondary metabolite biosynthetic process"/>
    <property type="evidence" value="ECO:0007669"/>
    <property type="project" value="TreeGrafter"/>
</dbReference>
<dbReference type="Pfam" id="PF20434">
    <property type="entry name" value="BD-FAE"/>
    <property type="match status" value="1"/>
</dbReference>
<dbReference type="InterPro" id="IPR032088">
    <property type="entry name" value="SAT"/>
</dbReference>
<evidence type="ECO:0008006" key="13">
    <source>
        <dbReference type="Google" id="ProtNLM"/>
    </source>
</evidence>
<dbReference type="PROSITE" id="PS52004">
    <property type="entry name" value="KS3_2"/>
    <property type="match status" value="1"/>
</dbReference>
<keyword evidence="1" id="KW-0596">Phosphopantetheine</keyword>
<dbReference type="InterPro" id="IPR049552">
    <property type="entry name" value="PKS_DH_N"/>
</dbReference>
<dbReference type="InterPro" id="IPR029058">
    <property type="entry name" value="AB_hydrolase_fold"/>
</dbReference>
<evidence type="ECO:0000256" key="3">
    <source>
        <dbReference type="ARBA" id="ARBA00022603"/>
    </source>
</evidence>
<dbReference type="SMART" id="SM00823">
    <property type="entry name" value="PKS_PP"/>
    <property type="match status" value="2"/>
</dbReference>
<evidence type="ECO:0000256" key="1">
    <source>
        <dbReference type="ARBA" id="ARBA00022450"/>
    </source>
</evidence>
<evidence type="ECO:0000259" key="9">
    <source>
        <dbReference type="PROSITE" id="PS52004"/>
    </source>
</evidence>
<proteinExistence type="predicted"/>
<dbReference type="InterPro" id="IPR018201">
    <property type="entry name" value="Ketoacyl_synth_AS"/>
</dbReference>
<feature type="region of interest" description="Disordered" evidence="7">
    <location>
        <begin position="1739"/>
        <end position="1776"/>
    </location>
</feature>
<dbReference type="SUPFAM" id="SSF53335">
    <property type="entry name" value="S-adenosyl-L-methionine-dependent methyltransferases"/>
    <property type="match status" value="1"/>
</dbReference>
<dbReference type="GO" id="GO:0006633">
    <property type="term" value="P:fatty acid biosynthetic process"/>
    <property type="evidence" value="ECO:0007669"/>
    <property type="project" value="InterPro"/>
</dbReference>
<dbReference type="Pfam" id="PF00550">
    <property type="entry name" value="PP-binding"/>
    <property type="match status" value="2"/>
</dbReference>
<dbReference type="Gene3D" id="1.10.1200.10">
    <property type="entry name" value="ACP-like"/>
    <property type="match status" value="2"/>
</dbReference>
<evidence type="ECO:0000256" key="6">
    <source>
        <dbReference type="PROSITE-ProRule" id="PRU01363"/>
    </source>
</evidence>
<dbReference type="Proteomes" id="UP000250140">
    <property type="component" value="Unassembled WGS sequence"/>
</dbReference>
<dbReference type="CDD" id="cd02440">
    <property type="entry name" value="AdoMet_MTases"/>
    <property type="match status" value="1"/>
</dbReference>
<feature type="domain" description="Carrier" evidence="8">
    <location>
        <begin position="1658"/>
        <end position="1732"/>
    </location>
</feature>
<dbReference type="GO" id="GO:0032259">
    <property type="term" value="P:methylation"/>
    <property type="evidence" value="ECO:0007669"/>
    <property type="project" value="UniProtKB-KW"/>
</dbReference>
<dbReference type="SMART" id="SM00827">
    <property type="entry name" value="PKS_AT"/>
    <property type="match status" value="1"/>
</dbReference>
<dbReference type="InterPro" id="IPR009081">
    <property type="entry name" value="PP-bd_ACP"/>
</dbReference>
<dbReference type="SUPFAM" id="SSF53901">
    <property type="entry name" value="Thiolase-like"/>
    <property type="match status" value="1"/>
</dbReference>
<dbReference type="InterPro" id="IPR049492">
    <property type="entry name" value="BD-FAE-like_dom"/>
</dbReference>
<keyword evidence="2" id="KW-0597">Phosphoprotein</keyword>
<dbReference type="PROSITE" id="PS50075">
    <property type="entry name" value="CARRIER"/>
    <property type="match status" value="2"/>
</dbReference>
<keyword evidence="3" id="KW-0489">Methyltransferase</keyword>
<dbReference type="Pfam" id="PF16073">
    <property type="entry name" value="SAT"/>
    <property type="match status" value="1"/>
</dbReference>
<feature type="domain" description="Carrier" evidence="8">
    <location>
        <begin position="1774"/>
        <end position="1850"/>
    </location>
</feature>
<dbReference type="InterPro" id="IPR050091">
    <property type="entry name" value="PKS_NRPS_Biosynth_Enz"/>
</dbReference>
<dbReference type="Gene3D" id="3.10.129.110">
    <property type="entry name" value="Polyketide synthase dehydratase"/>
    <property type="match status" value="1"/>
</dbReference>
<dbReference type="InterPro" id="IPR036736">
    <property type="entry name" value="ACP-like_sf"/>
</dbReference>
<dbReference type="Gene3D" id="3.40.47.10">
    <property type="match status" value="1"/>
</dbReference>
<dbReference type="SMART" id="SM00825">
    <property type="entry name" value="PKS_KS"/>
    <property type="match status" value="1"/>
</dbReference>
<reference evidence="11 12" key="1">
    <citation type="journal article" date="2016" name="Nat. Commun.">
        <title>Ectomycorrhizal ecology is imprinted in the genome of the dominant symbiotic fungus Cenococcum geophilum.</title>
        <authorList>
            <consortium name="DOE Joint Genome Institute"/>
            <person name="Peter M."/>
            <person name="Kohler A."/>
            <person name="Ohm R.A."/>
            <person name="Kuo A."/>
            <person name="Krutzmann J."/>
            <person name="Morin E."/>
            <person name="Arend M."/>
            <person name="Barry K.W."/>
            <person name="Binder M."/>
            <person name="Choi C."/>
            <person name="Clum A."/>
            <person name="Copeland A."/>
            <person name="Grisel N."/>
            <person name="Haridas S."/>
            <person name="Kipfer T."/>
            <person name="LaButti K."/>
            <person name="Lindquist E."/>
            <person name="Lipzen A."/>
            <person name="Maire R."/>
            <person name="Meier B."/>
            <person name="Mihaltcheva S."/>
            <person name="Molinier V."/>
            <person name="Murat C."/>
            <person name="Poggeler S."/>
            <person name="Quandt C.A."/>
            <person name="Sperisen C."/>
            <person name="Tritt A."/>
            <person name="Tisserant E."/>
            <person name="Crous P.W."/>
            <person name="Henrissat B."/>
            <person name="Nehls U."/>
            <person name="Egli S."/>
            <person name="Spatafora J.W."/>
            <person name="Grigoriev I.V."/>
            <person name="Martin F.M."/>
        </authorList>
    </citation>
    <scope>NUCLEOTIDE SEQUENCE [LARGE SCALE GENOMIC DNA]</scope>
    <source>
        <strain evidence="11 12">CBS 207.34</strain>
    </source>
</reference>
<dbReference type="Gene3D" id="3.40.50.1820">
    <property type="entry name" value="alpha/beta hydrolase"/>
    <property type="match status" value="1"/>
</dbReference>
<dbReference type="GO" id="GO:0004312">
    <property type="term" value="F:fatty acid synthase activity"/>
    <property type="evidence" value="ECO:0007669"/>
    <property type="project" value="TreeGrafter"/>
</dbReference>
<dbReference type="InterPro" id="IPR016039">
    <property type="entry name" value="Thiolase-like"/>
</dbReference>
<dbReference type="InterPro" id="IPR041068">
    <property type="entry name" value="HTH_51"/>
</dbReference>
<dbReference type="SMART" id="SM01294">
    <property type="entry name" value="PKS_PP_betabranch"/>
    <property type="match status" value="1"/>
</dbReference>
<evidence type="ECO:0000259" key="8">
    <source>
        <dbReference type="PROSITE" id="PS50075"/>
    </source>
</evidence>
<dbReference type="PANTHER" id="PTHR43775">
    <property type="entry name" value="FATTY ACID SYNTHASE"/>
    <property type="match status" value="1"/>
</dbReference>
<organism evidence="11 12">
    <name type="scientific">Glonium stellatum</name>
    <dbReference type="NCBI Taxonomy" id="574774"/>
    <lineage>
        <taxon>Eukaryota</taxon>
        <taxon>Fungi</taxon>
        <taxon>Dikarya</taxon>
        <taxon>Ascomycota</taxon>
        <taxon>Pezizomycotina</taxon>
        <taxon>Dothideomycetes</taxon>
        <taxon>Pleosporomycetidae</taxon>
        <taxon>Gloniales</taxon>
        <taxon>Gloniaceae</taxon>
        <taxon>Glonium</taxon>
    </lineage>
</organism>
<dbReference type="InterPro" id="IPR014030">
    <property type="entry name" value="Ketoacyl_synth_N"/>
</dbReference>
<dbReference type="InterPro" id="IPR001227">
    <property type="entry name" value="Ac_transferase_dom_sf"/>
</dbReference>
<evidence type="ECO:0000256" key="5">
    <source>
        <dbReference type="ARBA" id="ARBA00023268"/>
    </source>
</evidence>
<dbReference type="SUPFAM" id="SSF47336">
    <property type="entry name" value="ACP-like"/>
    <property type="match status" value="2"/>
</dbReference>
<dbReference type="InterPro" id="IPR020806">
    <property type="entry name" value="PKS_PP-bd"/>
</dbReference>
<dbReference type="Pfam" id="PF00109">
    <property type="entry name" value="ketoacyl-synt"/>
    <property type="match status" value="1"/>
</dbReference>
<dbReference type="Gene3D" id="3.40.366.10">
    <property type="entry name" value="Malonyl-Coenzyme A Acyl Carrier Protein, domain 2"/>
    <property type="match status" value="2"/>
</dbReference>